<dbReference type="EMBL" id="BART01009665">
    <property type="protein sequence ID" value="GAG79394.1"/>
    <property type="molecule type" value="Genomic_DNA"/>
</dbReference>
<gene>
    <name evidence="1" type="ORF">S01H4_21355</name>
</gene>
<proteinExistence type="predicted"/>
<organism evidence="1">
    <name type="scientific">marine sediment metagenome</name>
    <dbReference type="NCBI Taxonomy" id="412755"/>
    <lineage>
        <taxon>unclassified sequences</taxon>
        <taxon>metagenomes</taxon>
        <taxon>ecological metagenomes</taxon>
    </lineage>
</organism>
<feature type="non-terminal residue" evidence="1">
    <location>
        <position position="1"/>
    </location>
</feature>
<accession>X1ABX5</accession>
<dbReference type="AlphaFoldDB" id="X1ABX5"/>
<protein>
    <submittedName>
        <fullName evidence="1">Uncharacterized protein</fullName>
    </submittedName>
</protein>
<sequence length="76" mass="8555">FLASIERDKAGYSWQTGPQISETLGMLPVDVADTVEIAHKMGWVKWICRMGTAPYAFGQVMITPVGRLWLETDARR</sequence>
<evidence type="ECO:0000313" key="1">
    <source>
        <dbReference type="EMBL" id="GAG79394.1"/>
    </source>
</evidence>
<name>X1ABX5_9ZZZZ</name>
<reference evidence="1" key="1">
    <citation type="journal article" date="2014" name="Front. Microbiol.">
        <title>High frequency of phylogenetically diverse reductive dehalogenase-homologous genes in deep subseafloor sedimentary metagenomes.</title>
        <authorList>
            <person name="Kawai M."/>
            <person name="Futagami T."/>
            <person name="Toyoda A."/>
            <person name="Takaki Y."/>
            <person name="Nishi S."/>
            <person name="Hori S."/>
            <person name="Arai W."/>
            <person name="Tsubouchi T."/>
            <person name="Morono Y."/>
            <person name="Uchiyama I."/>
            <person name="Ito T."/>
            <person name="Fujiyama A."/>
            <person name="Inagaki F."/>
            <person name="Takami H."/>
        </authorList>
    </citation>
    <scope>NUCLEOTIDE SEQUENCE</scope>
    <source>
        <strain evidence="1">Expedition CK06-06</strain>
    </source>
</reference>
<comment type="caution">
    <text evidence="1">The sequence shown here is derived from an EMBL/GenBank/DDBJ whole genome shotgun (WGS) entry which is preliminary data.</text>
</comment>